<dbReference type="Gene3D" id="2.30.29.140">
    <property type="match status" value="1"/>
</dbReference>
<evidence type="ECO:0000256" key="4">
    <source>
        <dbReference type="ARBA" id="ARBA00022618"/>
    </source>
</evidence>
<dbReference type="InterPro" id="IPR032009">
    <property type="entry name" value="SCAB_CC"/>
</dbReference>
<dbReference type="InterPro" id="IPR032015">
    <property type="entry name" value="SCAB-Ig"/>
</dbReference>
<evidence type="ECO:0000256" key="6">
    <source>
        <dbReference type="ARBA" id="ARBA00023127"/>
    </source>
</evidence>
<evidence type="ECO:0000313" key="14">
    <source>
        <dbReference type="Proteomes" id="UP000290289"/>
    </source>
</evidence>
<dbReference type="SUPFAM" id="SSF47954">
    <property type="entry name" value="Cyclin-like"/>
    <property type="match status" value="2"/>
</dbReference>
<dbReference type="PANTHER" id="PTHR31172">
    <property type="entry name" value="STOMATAL CLOSURE-RELATED ACTIN-BINDING PROTEIN 1"/>
    <property type="match status" value="1"/>
</dbReference>
<dbReference type="InterPro" id="IPR004367">
    <property type="entry name" value="Cyclin_C-dom"/>
</dbReference>
<evidence type="ECO:0000256" key="8">
    <source>
        <dbReference type="ARBA" id="ARBA00032263"/>
    </source>
</evidence>
<dbReference type="Pfam" id="PF00134">
    <property type="entry name" value="Cyclin_N"/>
    <property type="match status" value="1"/>
</dbReference>
<feature type="region of interest" description="Disordered" evidence="10">
    <location>
        <begin position="653"/>
        <end position="684"/>
    </location>
</feature>
<feature type="domain" description="Cyclin-like" evidence="11">
    <location>
        <begin position="859"/>
        <end position="941"/>
    </location>
</feature>
<dbReference type="Pfam" id="PF16709">
    <property type="entry name" value="SCAB-Ig"/>
    <property type="match status" value="1"/>
</dbReference>
<gene>
    <name evidence="13" type="ORF">DVH24_004877</name>
</gene>
<sequence>MTKISPAFEEEIPTEGVLSVSADVSFISDGFPKYKLGPDNQILEEPKENSDGPTVKEVVEQETTHLSEQHKRLSVRDLASKFDKNLVAAAKLSEEAKLREVASLEGHVLLKKLRDALEHLRGRLAGRNKEDVEKAISMVEALAVKLTQKEGELIQEKFEVKKLASFLKQASEDAKKLVNQEKSFACAEIESARAVVQRIGEALEEQDITFEASKKQDVEELVEVVQEARRIKLMHQPSKVMDMEHELRALRTQIREKCIVSVKLQKELAMNKRAEENKSSLYLIDGSETLGAYLRIQPVSENAPQLSNCAIQWYRVSSDGSRNEAISGANKSIYAPEPFDVGRILQADIISNDQRVIVMTAGPIDPGIGSYVDALLRKSNTEFNVVISKMNGQDHTSHSVHAFHVGKMRMKLSRGWITKSRENYSSSMQLCGVRGDIANAAKALFWQARKGLSFVLTFETERERNAAIILARKYALDCNEIKNYGALKSSEPYATIHTPKAPSGGGGGCKDSGDEQGEAAVAERGGGRPLKKNVVAAGDGRRRTALGDIGNVVIDGKPNRPVTRSFCAQLLANAQAAAAAQNNKKQIGLNVKRDAPVVVDGVKRAEVPKEVAAVAQKKVNAVVDGVKRAEVPKEVAAAAQKKVNVNQPMAREVKATEEESNLTAKPVNKKKEADGTSRKKAPTYTSVLTARSKAACGVTDKPKSHNNIVDIDANDAGNELAAVEYIEDMYKFYKLVENENRPHDYMDSQPEINENMRAILVDWLVDVHTKFELSPETFYLAINIIDRFLAVKIVPRKELQLVGISAMLIASKYEEIWAPEVNDFVCLSDRAYTHSQILIMEKKILGKLEWTLTVPTLYVFLVRFIKASIPDHQMENMVYFLAELATMHYTTTMYCPSMIAASAVHVAKCTLNKSPVWSETLKLHTGFSEPQLRDCSKLLASLHAMATKSKLQGVYSKYSNSEHGAVALLPPAKALLARAGTPSTSTSITSIGAAAAKARVV</sequence>
<comment type="caution">
    <text evidence="13">The sequence shown here is derived from an EMBL/GenBank/DDBJ whole genome shotgun (WGS) entry which is preliminary data.</text>
</comment>
<evidence type="ECO:0000256" key="10">
    <source>
        <dbReference type="SAM" id="MobiDB-lite"/>
    </source>
</evidence>
<dbReference type="Proteomes" id="UP000290289">
    <property type="component" value="Chromosome 12"/>
</dbReference>
<dbReference type="Pfam" id="PF17684">
    <property type="entry name" value="SCAB-PH"/>
    <property type="match status" value="1"/>
</dbReference>
<dbReference type="EMBL" id="RDQH01000338">
    <property type="protein sequence ID" value="RXH80963.1"/>
    <property type="molecule type" value="Genomic_DNA"/>
</dbReference>
<protein>
    <recommendedName>
        <fullName evidence="8">B-like cyclin</fullName>
    </recommendedName>
</protein>
<dbReference type="InterPro" id="IPR048258">
    <property type="entry name" value="Cyclins_cyclin-box"/>
</dbReference>
<dbReference type="CDD" id="cd20567">
    <property type="entry name" value="CYCLIN_AtCycB-like_rpt1"/>
    <property type="match status" value="1"/>
</dbReference>
<dbReference type="Pfam" id="PF02984">
    <property type="entry name" value="Cyclin_C"/>
    <property type="match status" value="1"/>
</dbReference>
<evidence type="ECO:0000256" key="5">
    <source>
        <dbReference type="ARBA" id="ARBA00022776"/>
    </source>
</evidence>
<dbReference type="AlphaFoldDB" id="A0A498IIB2"/>
<dbReference type="Gene3D" id="1.20.5.440">
    <property type="entry name" value="ATP synthase delta/epsilon subunit, C-terminal domain"/>
    <property type="match status" value="1"/>
</dbReference>
<proteinExistence type="inferred from homology"/>
<dbReference type="InterPro" id="IPR013763">
    <property type="entry name" value="Cyclin-like_dom"/>
</dbReference>
<keyword evidence="14" id="KW-1185">Reference proteome</keyword>
<dbReference type="InterPro" id="IPR036915">
    <property type="entry name" value="Cyclin-like_sf"/>
</dbReference>
<evidence type="ECO:0000256" key="9">
    <source>
        <dbReference type="RuleBase" id="RU000383"/>
    </source>
</evidence>
<dbReference type="CDD" id="cd20511">
    <property type="entry name" value="CYCLIN_AtCycB-like_rpt2"/>
    <property type="match status" value="1"/>
</dbReference>
<dbReference type="Gene3D" id="2.60.40.2700">
    <property type="match status" value="1"/>
</dbReference>
<evidence type="ECO:0000259" key="11">
    <source>
        <dbReference type="SMART" id="SM00385"/>
    </source>
</evidence>
<feature type="region of interest" description="Disordered" evidence="10">
    <location>
        <begin position="494"/>
        <end position="525"/>
    </location>
</feature>
<evidence type="ECO:0000256" key="1">
    <source>
        <dbReference type="ARBA" id="ARBA00003222"/>
    </source>
</evidence>
<dbReference type="SMART" id="SM00385">
    <property type="entry name" value="CYCLIN"/>
    <property type="match status" value="2"/>
</dbReference>
<dbReference type="InterPro" id="IPR039640">
    <property type="entry name" value="SCAB"/>
</dbReference>
<keyword evidence="4" id="KW-0132">Cell division</keyword>
<comment type="similarity">
    <text evidence="2">Belongs to the cyclin family. Cyclin AB subfamily.</text>
</comment>
<dbReference type="FunFam" id="1.10.472.10:FF:000032">
    <property type="entry name" value="G2/mitotic-specific cyclin-1"/>
    <property type="match status" value="1"/>
</dbReference>
<keyword evidence="7" id="KW-0131">Cell cycle</keyword>
<dbReference type="Pfam" id="PF16712">
    <property type="entry name" value="SCAB_CC"/>
    <property type="match status" value="1"/>
</dbReference>
<dbReference type="GO" id="GO:0010332">
    <property type="term" value="P:response to gamma radiation"/>
    <property type="evidence" value="ECO:0007669"/>
    <property type="project" value="UniProtKB-ARBA"/>
</dbReference>
<dbReference type="InterPro" id="IPR032012">
    <property type="entry name" value="SCAB-ABD"/>
</dbReference>
<dbReference type="GO" id="GO:0007015">
    <property type="term" value="P:actin filament organization"/>
    <property type="evidence" value="ECO:0007669"/>
    <property type="project" value="InterPro"/>
</dbReference>
<dbReference type="InterPro" id="IPR006671">
    <property type="entry name" value="Cyclin_N"/>
</dbReference>
<comment type="function">
    <text evidence="1">Essential for the control of the cell cycle at the G2/M (mitosis) transition.</text>
</comment>
<keyword evidence="5" id="KW-0498">Mitosis</keyword>
<dbReference type="Gene3D" id="1.10.472.10">
    <property type="entry name" value="Cyclin-like"/>
    <property type="match status" value="2"/>
</dbReference>
<evidence type="ECO:0000256" key="3">
    <source>
        <dbReference type="ARBA" id="ARBA00011177"/>
    </source>
</evidence>
<evidence type="ECO:0000259" key="12">
    <source>
        <dbReference type="SMART" id="SM01332"/>
    </source>
</evidence>
<dbReference type="GO" id="GO:0010119">
    <property type="term" value="P:regulation of stomatal movement"/>
    <property type="evidence" value="ECO:0007669"/>
    <property type="project" value="InterPro"/>
</dbReference>
<keyword evidence="6 9" id="KW-0195">Cyclin</keyword>
<dbReference type="PROSITE" id="PS00292">
    <property type="entry name" value="CYCLINS"/>
    <property type="match status" value="1"/>
</dbReference>
<dbReference type="Pfam" id="PF16711">
    <property type="entry name" value="SCAB-ABD"/>
    <property type="match status" value="1"/>
</dbReference>
<dbReference type="InterPro" id="IPR041144">
    <property type="entry name" value="SCAB-PH"/>
</dbReference>
<dbReference type="STRING" id="3750.A0A498IIB2"/>
<reference evidence="13 14" key="1">
    <citation type="submission" date="2018-10" db="EMBL/GenBank/DDBJ databases">
        <title>A high-quality apple genome assembly.</title>
        <authorList>
            <person name="Hu J."/>
        </authorList>
    </citation>
    <scope>NUCLEOTIDE SEQUENCE [LARGE SCALE GENOMIC DNA]</scope>
    <source>
        <strain evidence="14">cv. HFTH1</strain>
        <tissue evidence="13">Young leaf</tissue>
    </source>
</reference>
<dbReference type="SMART" id="SM01332">
    <property type="entry name" value="Cyclin_C"/>
    <property type="match status" value="1"/>
</dbReference>
<evidence type="ECO:0000256" key="2">
    <source>
        <dbReference type="ARBA" id="ARBA00006955"/>
    </source>
</evidence>
<accession>A0A498IIB2</accession>
<dbReference type="PANTHER" id="PTHR31172:SF7">
    <property type="entry name" value="STOMATAL CLOSURE-RELATED ACTIN-BINDING PROTEIN 3"/>
    <property type="match status" value="1"/>
</dbReference>
<evidence type="ECO:0000313" key="13">
    <source>
        <dbReference type="EMBL" id="RXH80963.1"/>
    </source>
</evidence>
<evidence type="ECO:0000256" key="7">
    <source>
        <dbReference type="ARBA" id="ARBA00023306"/>
    </source>
</evidence>
<comment type="subunit">
    <text evidence="3">Interacts with the CDC2 protein kinase to form a serine/threonine kinase holoenzyme complex also known as maturation promoting factor (MPF). The cyclin subunit imparts substrate specificity to the complex.</text>
</comment>
<feature type="domain" description="Cyclin C-terminal" evidence="12">
    <location>
        <begin position="855"/>
        <end position="972"/>
    </location>
</feature>
<name>A0A498IIB2_MALDO</name>
<organism evidence="13 14">
    <name type="scientific">Malus domestica</name>
    <name type="common">Apple</name>
    <name type="synonym">Pyrus malus</name>
    <dbReference type="NCBI Taxonomy" id="3750"/>
    <lineage>
        <taxon>Eukaryota</taxon>
        <taxon>Viridiplantae</taxon>
        <taxon>Streptophyta</taxon>
        <taxon>Embryophyta</taxon>
        <taxon>Tracheophyta</taxon>
        <taxon>Spermatophyta</taxon>
        <taxon>Magnoliopsida</taxon>
        <taxon>eudicotyledons</taxon>
        <taxon>Gunneridae</taxon>
        <taxon>Pentapetalae</taxon>
        <taxon>rosids</taxon>
        <taxon>fabids</taxon>
        <taxon>Rosales</taxon>
        <taxon>Rosaceae</taxon>
        <taxon>Amygdaloideae</taxon>
        <taxon>Maleae</taxon>
        <taxon>Malus</taxon>
    </lineage>
</organism>
<dbReference type="GO" id="GO:0003779">
    <property type="term" value="F:actin binding"/>
    <property type="evidence" value="ECO:0007669"/>
    <property type="project" value="InterPro"/>
</dbReference>
<dbReference type="GO" id="GO:0051301">
    <property type="term" value="P:cell division"/>
    <property type="evidence" value="ECO:0007669"/>
    <property type="project" value="UniProtKB-KW"/>
</dbReference>
<feature type="domain" description="Cyclin-like" evidence="11">
    <location>
        <begin position="762"/>
        <end position="846"/>
    </location>
</feature>